<dbReference type="EMBL" id="JACHJO010000003">
    <property type="protein sequence ID" value="MBB6119149.1"/>
    <property type="molecule type" value="Genomic_DNA"/>
</dbReference>
<feature type="transmembrane region" description="Helical" evidence="7">
    <location>
        <begin position="264"/>
        <end position="285"/>
    </location>
</feature>
<protein>
    <submittedName>
        <fullName evidence="9">Type VII secretion integral membrane protein EccD</fullName>
    </submittedName>
</protein>
<feature type="transmembrane region" description="Helical" evidence="7">
    <location>
        <begin position="237"/>
        <end position="258"/>
    </location>
</feature>
<evidence type="ECO:0000256" key="3">
    <source>
        <dbReference type="ARBA" id="ARBA00022475"/>
    </source>
</evidence>
<dbReference type="InterPro" id="IPR024962">
    <property type="entry name" value="YukD-like"/>
</dbReference>
<evidence type="ECO:0000313" key="9">
    <source>
        <dbReference type="EMBL" id="MBB6119149.1"/>
    </source>
</evidence>
<dbReference type="GO" id="GO:0005886">
    <property type="term" value="C:plasma membrane"/>
    <property type="evidence" value="ECO:0007669"/>
    <property type="project" value="UniProtKB-SubCell"/>
</dbReference>
<feature type="transmembrane region" description="Helical" evidence="7">
    <location>
        <begin position="326"/>
        <end position="343"/>
    </location>
</feature>
<comment type="caution">
    <text evidence="9">The sequence shown here is derived from an EMBL/GenBank/DDBJ whole genome shotgun (WGS) entry which is preliminary data.</text>
</comment>
<evidence type="ECO:0000256" key="1">
    <source>
        <dbReference type="ARBA" id="ARBA00004651"/>
    </source>
</evidence>
<evidence type="ECO:0000256" key="7">
    <source>
        <dbReference type="SAM" id="Phobius"/>
    </source>
</evidence>
<dbReference type="Gene3D" id="3.10.20.90">
    <property type="entry name" value="Phosphatidylinositol 3-kinase Catalytic Subunit, Chain A, domain 1"/>
    <property type="match status" value="1"/>
</dbReference>
<feature type="transmembrane region" description="Helical" evidence="7">
    <location>
        <begin position="349"/>
        <end position="365"/>
    </location>
</feature>
<evidence type="ECO:0000256" key="2">
    <source>
        <dbReference type="ARBA" id="ARBA00006162"/>
    </source>
</evidence>
<keyword evidence="5 7" id="KW-1133">Transmembrane helix</keyword>
<dbReference type="Proteomes" id="UP000536604">
    <property type="component" value="Unassembled WGS sequence"/>
</dbReference>
<evidence type="ECO:0000259" key="8">
    <source>
        <dbReference type="Pfam" id="PF19053"/>
    </source>
</evidence>
<keyword evidence="10" id="KW-1185">Reference proteome</keyword>
<feature type="transmembrane region" description="Helical" evidence="7">
    <location>
        <begin position="210"/>
        <end position="230"/>
    </location>
</feature>
<dbReference type="RefSeq" id="WP_184288443.1">
    <property type="nucleotide sequence ID" value="NZ_JACHJO010000003.1"/>
</dbReference>
<dbReference type="PIRSF" id="PIRSF017804">
    <property type="entry name" value="Secretion_EccD1"/>
    <property type="match status" value="1"/>
</dbReference>
<gene>
    <name evidence="9" type="ORF">FHS13_001084</name>
</gene>
<dbReference type="Pfam" id="PF08817">
    <property type="entry name" value="YukD"/>
    <property type="match status" value="1"/>
</dbReference>
<feature type="transmembrane region" description="Helical" evidence="7">
    <location>
        <begin position="377"/>
        <end position="397"/>
    </location>
</feature>
<feature type="domain" description="EccD-like transmembrane" evidence="8">
    <location>
        <begin position="124"/>
        <end position="464"/>
    </location>
</feature>
<feature type="transmembrane region" description="Helical" evidence="7">
    <location>
        <begin position="151"/>
        <end position="170"/>
    </location>
</feature>
<sequence length="466" mass="47907">MNDSASADLCRLLIRAPGRTFEIAAPTEVPLSEILPTLVLYAEGDNGEDLDESGLEHDGWVLQQLGDDPLEEDETLRSLGLCHGETLYLRPRRDQLPPVHFDDLTDGVATGMAERPDRWRPEHTRLLLQALGLAVLLTGLTVLATGGRGPLTALSAACSAVFMLLSAWAASRAMGDLRAATGLAATATLAMALAGASVPSGEPGTVLTGAVLLTGAVTAAGASVLGLAAVAGSVPFFAGLFTVEVLCALGGLSLMFLPGATAPAVAGLIALVALLTGTFAPQLAFRLSGLRLPPLPSNPEQLQEGIDPFPARDVLDRTALADRFQTALYAATGAVLAVCLVVLAASPGWVPATLCVVVSLVMLLQSRGLAGAWQRGAVIAPAWAGLTALALTLSWSADALPRLLATVGLFAATAVLAVVSWTLPGRRSLPHWGRAAEILQSLLTVAIVSLVLAGFGVFALLRGIGG</sequence>
<feature type="transmembrane region" description="Helical" evidence="7">
    <location>
        <begin position="126"/>
        <end position="145"/>
    </location>
</feature>
<evidence type="ECO:0000313" key="10">
    <source>
        <dbReference type="Proteomes" id="UP000536604"/>
    </source>
</evidence>
<name>A0A841IK51_9ACTN</name>
<evidence type="ECO:0000256" key="4">
    <source>
        <dbReference type="ARBA" id="ARBA00022692"/>
    </source>
</evidence>
<reference evidence="9 10" key="1">
    <citation type="submission" date="2020-08" db="EMBL/GenBank/DDBJ databases">
        <title>Genomic Encyclopedia of Type Strains, Phase III (KMG-III): the genomes of soil and plant-associated and newly described type strains.</title>
        <authorList>
            <person name="Whitman W."/>
        </authorList>
    </citation>
    <scope>NUCLEOTIDE SEQUENCE [LARGE SCALE GENOMIC DNA]</scope>
    <source>
        <strain evidence="9 10">CECT 8712</strain>
    </source>
</reference>
<organism evidence="9 10">
    <name type="scientific">Nocardiopsis algeriensis</name>
    <dbReference type="NCBI Taxonomy" id="1478215"/>
    <lineage>
        <taxon>Bacteria</taxon>
        <taxon>Bacillati</taxon>
        <taxon>Actinomycetota</taxon>
        <taxon>Actinomycetes</taxon>
        <taxon>Streptosporangiales</taxon>
        <taxon>Nocardiopsidaceae</taxon>
        <taxon>Nocardiopsis</taxon>
    </lineage>
</organism>
<dbReference type="Pfam" id="PF19053">
    <property type="entry name" value="EccD"/>
    <property type="match status" value="1"/>
</dbReference>
<keyword evidence="6 7" id="KW-0472">Membrane</keyword>
<dbReference type="AlphaFoldDB" id="A0A841IK51"/>
<proteinExistence type="inferred from homology"/>
<feature type="transmembrane region" description="Helical" evidence="7">
    <location>
        <begin position="435"/>
        <end position="461"/>
    </location>
</feature>
<comment type="subcellular location">
    <subcellularLocation>
        <location evidence="1">Cell membrane</location>
        <topology evidence="1">Multi-pass membrane protein</topology>
    </subcellularLocation>
</comment>
<comment type="similarity">
    <text evidence="2">Belongs to the EccD/Snm4 family.</text>
</comment>
<feature type="transmembrane region" description="Helical" evidence="7">
    <location>
        <begin position="177"/>
        <end position="198"/>
    </location>
</feature>
<keyword evidence="4 7" id="KW-0812">Transmembrane</keyword>
<dbReference type="InterPro" id="IPR044049">
    <property type="entry name" value="EccD_transm"/>
</dbReference>
<dbReference type="NCBIfam" id="TIGR03920">
    <property type="entry name" value="T7SS_EccD"/>
    <property type="match status" value="1"/>
</dbReference>
<accession>A0A841IK51</accession>
<feature type="transmembrane region" description="Helical" evidence="7">
    <location>
        <begin position="403"/>
        <end position="423"/>
    </location>
</feature>
<evidence type="ECO:0000256" key="6">
    <source>
        <dbReference type="ARBA" id="ARBA00023136"/>
    </source>
</evidence>
<evidence type="ECO:0000256" key="5">
    <source>
        <dbReference type="ARBA" id="ARBA00022989"/>
    </source>
</evidence>
<keyword evidence="3" id="KW-1003">Cell membrane</keyword>
<dbReference type="InterPro" id="IPR006707">
    <property type="entry name" value="T7SS_EccD"/>
</dbReference>